<evidence type="ECO:0000256" key="4">
    <source>
        <dbReference type="ARBA" id="ARBA00022679"/>
    </source>
</evidence>
<dbReference type="InterPro" id="IPR022903">
    <property type="entry name" value="GcvT_bac"/>
</dbReference>
<evidence type="ECO:0000259" key="9">
    <source>
        <dbReference type="Pfam" id="PF01571"/>
    </source>
</evidence>
<evidence type="ECO:0000313" key="11">
    <source>
        <dbReference type="EMBL" id="MBO0613651.1"/>
    </source>
</evidence>
<dbReference type="NCBIfam" id="NF001567">
    <property type="entry name" value="PRK00389.1"/>
    <property type="match status" value="1"/>
</dbReference>
<dbReference type="EMBL" id="CP072748">
    <property type="protein sequence ID" value="QTX10934.1"/>
    <property type="molecule type" value="Genomic_DNA"/>
</dbReference>
<sequence>MQRTALYAKHLESGAKMVDFAGWEMPIHYGSQLQEHHQVRNDAGMFDVSHMVILDLVGAQSKAFLQYLLANNVDKLKDSGKALYSCMLTPEGTVIDDLIVYFITATQWRIVVNAGTRDKDIAWMQKQIANFDATLTERDDLSMIAAQGPNARAKVLGIMPVDEVAIVEPLKTFYGAFVNDWFIARTGYTGEDGFEMMFPNEQAHKVWDALLEAGIKPIGLGARDTLRLEAGMSLYGTDMDETISPLVAGLGWTIGWQPEDRNFIGRSALEAQKAAGVPQKFVGLVLEGKGVLRSHMKVVCADGDGETTSGTFSPTLGVAIALARVPASCGETCEVDIRGKLHPAKVVKPVFARNGKSVLN</sequence>
<dbReference type="InterPro" id="IPR013977">
    <property type="entry name" value="GcvT_C"/>
</dbReference>
<dbReference type="InterPro" id="IPR029043">
    <property type="entry name" value="GcvT/YgfZ_C"/>
</dbReference>
<dbReference type="FunFam" id="4.10.1250.10:FF:000001">
    <property type="entry name" value="Aminomethyltransferase"/>
    <property type="match status" value="1"/>
</dbReference>
<accession>A0A8B0SIU2</accession>
<comment type="catalytic activity">
    <reaction evidence="6 7">
        <text>N(6)-[(R)-S(8)-aminomethyldihydrolipoyl]-L-lysyl-[protein] + (6S)-5,6,7,8-tetrahydrofolate = N(6)-[(R)-dihydrolipoyl]-L-lysyl-[protein] + (6R)-5,10-methylene-5,6,7,8-tetrahydrofolate + NH4(+)</text>
        <dbReference type="Rhea" id="RHEA:16945"/>
        <dbReference type="Rhea" id="RHEA-COMP:10475"/>
        <dbReference type="Rhea" id="RHEA-COMP:10492"/>
        <dbReference type="ChEBI" id="CHEBI:15636"/>
        <dbReference type="ChEBI" id="CHEBI:28938"/>
        <dbReference type="ChEBI" id="CHEBI:57453"/>
        <dbReference type="ChEBI" id="CHEBI:83100"/>
        <dbReference type="ChEBI" id="CHEBI:83143"/>
        <dbReference type="EC" id="2.1.2.10"/>
    </reaction>
</comment>
<dbReference type="NCBIfam" id="TIGR00528">
    <property type="entry name" value="gcvT"/>
    <property type="match status" value="1"/>
</dbReference>
<protein>
    <recommendedName>
        <fullName evidence="2 7">Aminomethyltransferase</fullName>
        <ecNumber evidence="2 7">2.1.2.10</ecNumber>
    </recommendedName>
    <alternativeName>
        <fullName evidence="5 7">Glycine cleavage system T protein</fullName>
    </alternativeName>
</protein>
<dbReference type="PIRSF" id="PIRSF006487">
    <property type="entry name" value="GcvT"/>
    <property type="match status" value="1"/>
</dbReference>
<dbReference type="EMBL" id="JAFMPM010000006">
    <property type="protein sequence ID" value="MBO0613651.1"/>
    <property type="molecule type" value="Genomic_DNA"/>
</dbReference>
<reference evidence="12" key="2">
    <citation type="submission" date="2021-04" db="EMBL/GenBank/DDBJ databases">
        <title>Complete Genome and methylome analysis of Thiothrix fructosivorans ATCC 49748.</title>
        <authorList>
            <person name="Fomenkov A."/>
            <person name="Sun L."/>
            <person name="Vincze T."/>
            <person name="Grabovich M.Y."/>
            <person name="Roberts R.J."/>
        </authorList>
    </citation>
    <scope>NUCLEOTIDE SEQUENCE</scope>
    <source>
        <strain evidence="12">ATCC 49748</strain>
    </source>
</reference>
<dbReference type="InterPro" id="IPR006223">
    <property type="entry name" value="GcvT"/>
</dbReference>
<dbReference type="GO" id="GO:0019464">
    <property type="term" value="P:glycine decarboxylation via glycine cleavage system"/>
    <property type="evidence" value="ECO:0007669"/>
    <property type="project" value="UniProtKB-UniRule"/>
</dbReference>
<dbReference type="InterPro" id="IPR028896">
    <property type="entry name" value="GcvT/YgfZ/DmdA"/>
</dbReference>
<dbReference type="Gene3D" id="2.40.30.110">
    <property type="entry name" value="Aminomethyltransferase beta-barrel domains"/>
    <property type="match status" value="1"/>
</dbReference>
<feature type="binding site" evidence="8">
    <location>
        <position position="195"/>
    </location>
    <ligand>
        <name>substrate</name>
    </ligand>
</feature>
<evidence type="ECO:0000256" key="6">
    <source>
        <dbReference type="ARBA" id="ARBA00047665"/>
    </source>
</evidence>
<dbReference type="GO" id="GO:0005829">
    <property type="term" value="C:cytosol"/>
    <property type="evidence" value="ECO:0007669"/>
    <property type="project" value="TreeGrafter"/>
</dbReference>
<proteinExistence type="inferred from homology"/>
<dbReference type="Pfam" id="PF08669">
    <property type="entry name" value="GCV_T_C"/>
    <property type="match status" value="1"/>
</dbReference>
<dbReference type="GO" id="GO:0032259">
    <property type="term" value="P:methylation"/>
    <property type="evidence" value="ECO:0007669"/>
    <property type="project" value="UniProtKB-KW"/>
</dbReference>
<comment type="similarity">
    <text evidence="1 7">Belongs to the GcvT family.</text>
</comment>
<dbReference type="Pfam" id="PF01571">
    <property type="entry name" value="GCV_T"/>
    <property type="match status" value="1"/>
</dbReference>
<feature type="domain" description="GCVT N-terminal" evidence="9">
    <location>
        <begin position="6"/>
        <end position="257"/>
    </location>
</feature>
<dbReference type="HAMAP" id="MF_00259">
    <property type="entry name" value="GcvT"/>
    <property type="match status" value="1"/>
</dbReference>
<evidence type="ECO:0000256" key="5">
    <source>
        <dbReference type="ARBA" id="ARBA00031395"/>
    </source>
</evidence>
<gene>
    <name evidence="7 12" type="primary">gcvT</name>
    <name evidence="12" type="ORF">J1836_000715</name>
    <name evidence="11" type="ORF">J1836_12100</name>
</gene>
<dbReference type="InterPro" id="IPR006222">
    <property type="entry name" value="GCVT_N"/>
</dbReference>
<keyword evidence="12" id="KW-0489">Methyltransferase</keyword>
<evidence type="ECO:0000256" key="7">
    <source>
        <dbReference type="HAMAP-Rule" id="MF_00259"/>
    </source>
</evidence>
<keyword evidence="4 7" id="KW-0808">Transferase</keyword>
<evidence type="ECO:0000259" key="10">
    <source>
        <dbReference type="Pfam" id="PF08669"/>
    </source>
</evidence>
<evidence type="ECO:0000313" key="13">
    <source>
        <dbReference type="Proteomes" id="UP000664466"/>
    </source>
</evidence>
<dbReference type="PANTHER" id="PTHR43757">
    <property type="entry name" value="AMINOMETHYLTRANSFERASE"/>
    <property type="match status" value="1"/>
</dbReference>
<dbReference type="SUPFAM" id="SSF103025">
    <property type="entry name" value="Folate-binding domain"/>
    <property type="match status" value="1"/>
</dbReference>
<dbReference type="AlphaFoldDB" id="A0A8B0SIU2"/>
<evidence type="ECO:0000256" key="2">
    <source>
        <dbReference type="ARBA" id="ARBA00012616"/>
    </source>
</evidence>
<dbReference type="Proteomes" id="UP000664466">
    <property type="component" value="Unassembled WGS sequence"/>
</dbReference>
<dbReference type="GO" id="GO:0008168">
    <property type="term" value="F:methyltransferase activity"/>
    <property type="evidence" value="ECO:0007669"/>
    <property type="project" value="UniProtKB-KW"/>
</dbReference>
<comment type="function">
    <text evidence="7">The glycine cleavage system catalyzes the degradation of glycine.</text>
</comment>
<dbReference type="InterPro" id="IPR027266">
    <property type="entry name" value="TrmE/GcvT-like"/>
</dbReference>
<dbReference type="Gene3D" id="3.30.70.1400">
    <property type="entry name" value="Aminomethyltransferase beta-barrel domains"/>
    <property type="match status" value="1"/>
</dbReference>
<feature type="domain" description="Aminomethyltransferase C-terminal" evidence="10">
    <location>
        <begin position="280"/>
        <end position="351"/>
    </location>
</feature>
<dbReference type="EC" id="2.1.2.10" evidence="2 7"/>
<dbReference type="GO" id="GO:0008483">
    <property type="term" value="F:transaminase activity"/>
    <property type="evidence" value="ECO:0007669"/>
    <property type="project" value="UniProtKB-KW"/>
</dbReference>
<dbReference type="GO" id="GO:0005960">
    <property type="term" value="C:glycine cleavage complex"/>
    <property type="evidence" value="ECO:0007669"/>
    <property type="project" value="InterPro"/>
</dbReference>
<dbReference type="SUPFAM" id="SSF101790">
    <property type="entry name" value="Aminomethyltransferase beta-barrel domain"/>
    <property type="match status" value="1"/>
</dbReference>
<evidence type="ECO:0000313" key="12">
    <source>
        <dbReference type="EMBL" id="QTX10934.1"/>
    </source>
</evidence>
<dbReference type="PANTHER" id="PTHR43757:SF2">
    <property type="entry name" value="AMINOMETHYLTRANSFERASE, MITOCHONDRIAL"/>
    <property type="match status" value="1"/>
</dbReference>
<reference evidence="11 13" key="1">
    <citation type="submission" date="2021-03" db="EMBL/GenBank/DDBJ databases">
        <title>Draft genome and methylome analysis of Thiotrix fructosivoruns ATCC 49748.</title>
        <authorList>
            <person name="Fomenkov A."/>
            <person name="Grabovich M.Y."/>
            <person name="Roberts R.J."/>
        </authorList>
    </citation>
    <scope>NUCLEOTIDE SEQUENCE [LARGE SCALE GENOMIC DNA]</scope>
    <source>
        <strain evidence="11 13">ATCC 49748</strain>
    </source>
</reference>
<dbReference type="Gene3D" id="4.10.1250.10">
    <property type="entry name" value="Aminomethyltransferase fragment"/>
    <property type="match status" value="1"/>
</dbReference>
<dbReference type="Gene3D" id="3.30.1360.120">
    <property type="entry name" value="Probable tRNA modification gtpase trme, domain 1"/>
    <property type="match status" value="1"/>
</dbReference>
<dbReference type="RefSeq" id="WP_207251324.1">
    <property type="nucleotide sequence ID" value="NZ_JAFMPM010000006.1"/>
</dbReference>
<keyword evidence="13" id="KW-1185">Reference proteome</keyword>
<evidence type="ECO:0000256" key="1">
    <source>
        <dbReference type="ARBA" id="ARBA00008609"/>
    </source>
</evidence>
<evidence type="ECO:0000256" key="8">
    <source>
        <dbReference type="PIRSR" id="PIRSR006487-1"/>
    </source>
</evidence>
<dbReference type="FunFam" id="3.30.70.1400:FF:000001">
    <property type="entry name" value="Aminomethyltransferase"/>
    <property type="match status" value="1"/>
</dbReference>
<keyword evidence="3 7" id="KW-0032">Aminotransferase</keyword>
<name>A0A8B0SIU2_9GAMM</name>
<comment type="subunit">
    <text evidence="7">The glycine cleavage system is composed of four proteins: P, T, L and H.</text>
</comment>
<dbReference type="GO" id="GO:0004047">
    <property type="term" value="F:aminomethyltransferase activity"/>
    <property type="evidence" value="ECO:0007669"/>
    <property type="project" value="UniProtKB-UniRule"/>
</dbReference>
<organism evidence="12">
    <name type="scientific">Thiothrix fructosivorans</name>
    <dbReference type="NCBI Taxonomy" id="111770"/>
    <lineage>
        <taxon>Bacteria</taxon>
        <taxon>Pseudomonadati</taxon>
        <taxon>Pseudomonadota</taxon>
        <taxon>Gammaproteobacteria</taxon>
        <taxon>Thiotrichales</taxon>
        <taxon>Thiotrichaceae</taxon>
        <taxon>Thiothrix</taxon>
    </lineage>
</organism>
<evidence type="ECO:0000256" key="3">
    <source>
        <dbReference type="ARBA" id="ARBA00022576"/>
    </source>
</evidence>